<accession>A0A1Q3D9S4</accession>
<evidence type="ECO:0000256" key="1">
    <source>
        <dbReference type="ARBA" id="ARBA00022737"/>
    </source>
</evidence>
<dbReference type="OrthoDB" id="185373at2759"/>
<dbReference type="InterPro" id="IPR046960">
    <property type="entry name" value="PPR_At4g14850-like_plant"/>
</dbReference>
<evidence type="ECO:0000313" key="5">
    <source>
        <dbReference type="Proteomes" id="UP000187406"/>
    </source>
</evidence>
<dbReference type="Proteomes" id="UP000187406">
    <property type="component" value="Unassembled WGS sequence"/>
</dbReference>
<dbReference type="GO" id="GO:0003723">
    <property type="term" value="F:RNA binding"/>
    <property type="evidence" value="ECO:0007669"/>
    <property type="project" value="InterPro"/>
</dbReference>
<evidence type="ECO:0000313" key="4">
    <source>
        <dbReference type="EMBL" id="GAV89276.1"/>
    </source>
</evidence>
<dbReference type="Pfam" id="PF01535">
    <property type="entry name" value="PPR"/>
    <property type="match status" value="1"/>
</dbReference>
<dbReference type="PROSITE" id="PS51375">
    <property type="entry name" value="PPR"/>
    <property type="match status" value="2"/>
</dbReference>
<dbReference type="GO" id="GO:0009451">
    <property type="term" value="P:RNA modification"/>
    <property type="evidence" value="ECO:0007669"/>
    <property type="project" value="InterPro"/>
</dbReference>
<dbReference type="Gene3D" id="1.25.40.10">
    <property type="entry name" value="Tetratricopeptide repeat domain"/>
    <property type="match status" value="2"/>
</dbReference>
<gene>
    <name evidence="4" type="ORF">CFOL_v3_32694</name>
</gene>
<comment type="similarity">
    <text evidence="2">Belongs to the PPR family. PCMP-E subfamily.</text>
</comment>
<dbReference type="SUPFAM" id="SSF48452">
    <property type="entry name" value="TPR-like"/>
    <property type="match status" value="1"/>
</dbReference>
<protein>
    <submittedName>
        <fullName evidence="4">PPR domain-containing protein/PPR_2 domain-containing protein</fullName>
    </submittedName>
</protein>
<name>A0A1Q3D9S4_CEPFO</name>
<dbReference type="FunFam" id="1.25.40.10:FF:000090">
    <property type="entry name" value="Pentatricopeptide repeat-containing protein, chloroplastic"/>
    <property type="match status" value="1"/>
</dbReference>
<keyword evidence="1" id="KW-0677">Repeat</keyword>
<dbReference type="FunFam" id="1.25.40.10:FF:001535">
    <property type="entry name" value="Putative pentatricopeptide repeat-containing protein, mitochondrial"/>
    <property type="match status" value="1"/>
</dbReference>
<evidence type="ECO:0000256" key="2">
    <source>
        <dbReference type="ARBA" id="ARBA00061659"/>
    </source>
</evidence>
<keyword evidence="5" id="KW-1185">Reference proteome</keyword>
<dbReference type="Pfam" id="PF13041">
    <property type="entry name" value="PPR_2"/>
    <property type="match status" value="2"/>
</dbReference>
<evidence type="ECO:0000256" key="3">
    <source>
        <dbReference type="PROSITE-ProRule" id="PRU00708"/>
    </source>
</evidence>
<dbReference type="PANTHER" id="PTHR47926:SF525">
    <property type="entry name" value="EMB2261"/>
    <property type="match status" value="1"/>
</dbReference>
<dbReference type="AlphaFoldDB" id="A0A1Q3D9S4"/>
<dbReference type="PANTHER" id="PTHR47926">
    <property type="entry name" value="PENTATRICOPEPTIDE REPEAT-CONTAINING PROTEIN"/>
    <property type="match status" value="1"/>
</dbReference>
<organism evidence="4 5">
    <name type="scientific">Cephalotus follicularis</name>
    <name type="common">Albany pitcher plant</name>
    <dbReference type="NCBI Taxonomy" id="3775"/>
    <lineage>
        <taxon>Eukaryota</taxon>
        <taxon>Viridiplantae</taxon>
        <taxon>Streptophyta</taxon>
        <taxon>Embryophyta</taxon>
        <taxon>Tracheophyta</taxon>
        <taxon>Spermatophyta</taxon>
        <taxon>Magnoliopsida</taxon>
        <taxon>eudicotyledons</taxon>
        <taxon>Gunneridae</taxon>
        <taxon>Pentapetalae</taxon>
        <taxon>rosids</taxon>
        <taxon>fabids</taxon>
        <taxon>Oxalidales</taxon>
        <taxon>Cephalotaceae</taxon>
        <taxon>Cephalotus</taxon>
    </lineage>
</organism>
<dbReference type="NCBIfam" id="TIGR00756">
    <property type="entry name" value="PPR"/>
    <property type="match status" value="2"/>
</dbReference>
<comment type="caution">
    <text evidence="4">The sequence shown here is derived from an EMBL/GenBank/DDBJ whole genome shotgun (WGS) entry which is preliminary data.</text>
</comment>
<dbReference type="InterPro" id="IPR011990">
    <property type="entry name" value="TPR-like_helical_dom_sf"/>
</dbReference>
<feature type="repeat" description="PPR" evidence="3">
    <location>
        <begin position="229"/>
        <end position="263"/>
    </location>
</feature>
<feature type="repeat" description="PPR" evidence="3">
    <location>
        <begin position="127"/>
        <end position="161"/>
    </location>
</feature>
<reference evidence="5" key="1">
    <citation type="submission" date="2016-04" db="EMBL/GenBank/DDBJ databases">
        <title>Cephalotus genome sequencing.</title>
        <authorList>
            <person name="Fukushima K."/>
            <person name="Hasebe M."/>
            <person name="Fang X."/>
        </authorList>
    </citation>
    <scope>NUCLEOTIDE SEQUENCE [LARGE SCALE GENOMIC DNA]</scope>
    <source>
        <strain evidence="5">cv. St1</strain>
    </source>
</reference>
<sequence length="391" mass="44220">MKLLLLKRHYTYLRSLNLKPTDTKIPRSKESQILHLCKSGALLDAFQHLNSLDTPHISLKSILYASLLQTSTKALSLTHDLQLHAHVIKSGLKMDCFMGNSLLALYFKLGPDFKETVRVFDGLFVKGVISWTSMISRYINAGKPRSSLDMFLEMLGFGVEPNGFTLSTVIKACLEIGDLKLGRCFHGVVMRRGFDSNQVISKSTLVDLYAKCGCIDFARIIFRHMMVRNLITWNSMICGFAQNGRPEEALGVFNEMMREGIELDSISFIGVLFACSHTGLVIERRKHFSLMTEEYGIKARAEHYNYMVDLLGRAGFLEEAKSLIENADCRSDSSIWVVLLGACITYTNPATAKRIAKKMMKLKPEYHLTYVLLANVYKAVGRWKDAQYIRS</sequence>
<dbReference type="EMBL" id="BDDD01005373">
    <property type="protein sequence ID" value="GAV89276.1"/>
    <property type="molecule type" value="Genomic_DNA"/>
</dbReference>
<dbReference type="InterPro" id="IPR002885">
    <property type="entry name" value="PPR_rpt"/>
</dbReference>
<dbReference type="InParanoid" id="A0A1Q3D9S4"/>
<proteinExistence type="inferred from homology"/>